<dbReference type="InterPro" id="IPR009057">
    <property type="entry name" value="Homeodomain-like_sf"/>
</dbReference>
<dbReference type="InterPro" id="IPR018062">
    <property type="entry name" value="HTH_AraC-typ_CS"/>
</dbReference>
<dbReference type="HOGENOM" id="CLU_000445_88_3_9"/>
<dbReference type="CDD" id="cd02208">
    <property type="entry name" value="cupin_RmlC-like"/>
    <property type="match status" value="1"/>
</dbReference>
<evidence type="ECO:0000256" key="2">
    <source>
        <dbReference type="ARBA" id="ARBA00023015"/>
    </source>
</evidence>
<dbReference type="RefSeq" id="WP_014652660.1">
    <property type="nucleotide sequence ID" value="NC_017672.3"/>
</dbReference>
<keyword evidence="5" id="KW-0804">Transcription</keyword>
<dbReference type="SUPFAM" id="SSF51215">
    <property type="entry name" value="Regulatory protein AraC"/>
    <property type="match status" value="1"/>
</dbReference>
<evidence type="ECO:0000313" key="8">
    <source>
        <dbReference type="Proteomes" id="UP000007392"/>
    </source>
</evidence>
<dbReference type="PROSITE" id="PS01124">
    <property type="entry name" value="HTH_ARAC_FAMILY_2"/>
    <property type="match status" value="1"/>
</dbReference>
<organism evidence="7 8">
    <name type="scientific">Paenibacillus mucilaginosus K02</name>
    <dbReference type="NCBI Taxonomy" id="997761"/>
    <lineage>
        <taxon>Bacteria</taxon>
        <taxon>Bacillati</taxon>
        <taxon>Bacillota</taxon>
        <taxon>Bacilli</taxon>
        <taxon>Bacillales</taxon>
        <taxon>Paenibacillaceae</taxon>
        <taxon>Paenibacillus</taxon>
    </lineage>
</organism>
<reference evidence="7 8" key="1">
    <citation type="submission" date="2013-06" db="EMBL/GenBank/DDBJ databases">
        <title>Complete genome sequence of Paenibacillus mucilaginosus K02.</title>
        <authorList>
            <person name="Xiao B."/>
            <person name="Sun L."/>
            <person name="Xiao L."/>
            <person name="Lian B."/>
        </authorList>
    </citation>
    <scope>NUCLEOTIDE SEQUENCE [LARGE SCALE GENOMIC DNA]</scope>
    <source>
        <strain evidence="7 8">K02</strain>
    </source>
</reference>
<dbReference type="Gene3D" id="2.60.120.10">
    <property type="entry name" value="Jelly Rolls"/>
    <property type="match status" value="1"/>
</dbReference>
<dbReference type="InterPro" id="IPR018060">
    <property type="entry name" value="HTH_AraC"/>
</dbReference>
<dbReference type="SUPFAM" id="SSF46689">
    <property type="entry name" value="Homeodomain-like"/>
    <property type="match status" value="2"/>
</dbReference>
<dbReference type="AlphaFoldDB" id="I0BSJ8"/>
<dbReference type="PROSITE" id="PS00041">
    <property type="entry name" value="HTH_ARAC_FAMILY_1"/>
    <property type="match status" value="1"/>
</dbReference>
<evidence type="ECO:0000256" key="4">
    <source>
        <dbReference type="ARBA" id="ARBA00023159"/>
    </source>
</evidence>
<dbReference type="OrthoDB" id="145012at2"/>
<evidence type="ECO:0000256" key="3">
    <source>
        <dbReference type="ARBA" id="ARBA00023125"/>
    </source>
</evidence>
<dbReference type="EMBL" id="CP003422">
    <property type="protein sequence ID" value="AFH65345.1"/>
    <property type="molecule type" value="Genomic_DNA"/>
</dbReference>
<keyword evidence="2" id="KW-0805">Transcription regulation</keyword>
<sequence length="326" mass="37863">MNGQTRAGSKPYPYELMLENPSALDRLDVQFRWGDYGIRMLRFHHTSFPPGRTVQFHKHSDFEFHFIPRGKGKVILGSEPYSLHEGLMYLTGPGLLHYQEADASEAMDELCLHLDIRRLEGRPEAGGEDWGESWERQEAHACVRQLEQLPPRPVPDNFKAMECFLTAYRAWHENQPGVMTVIKQAIVQILLRVARAYDAPPQPLLPSRDMKHYRYGLAVQFIQDNYMAPLTLEVVAERVQVSPRQLQRIFRERTGGTFSEYIESVRLSRICSELAESDLTMDQLAVRCGFSSSNYLHYVFKRKLGTTPMQYRLQHREQRHPQSQSR</sequence>
<keyword evidence="4" id="KW-0010">Activator</keyword>
<protein>
    <submittedName>
        <fullName evidence="7">AraC family transcriptional regulator</fullName>
    </submittedName>
</protein>
<dbReference type="Pfam" id="PF12833">
    <property type="entry name" value="HTH_18"/>
    <property type="match status" value="1"/>
</dbReference>
<keyword evidence="3" id="KW-0238">DNA-binding</keyword>
<dbReference type="SMART" id="SM00342">
    <property type="entry name" value="HTH_ARAC"/>
    <property type="match status" value="1"/>
</dbReference>
<evidence type="ECO:0000259" key="6">
    <source>
        <dbReference type="PROSITE" id="PS01124"/>
    </source>
</evidence>
<accession>I0BSJ8</accession>
<dbReference type="GO" id="GO:0003700">
    <property type="term" value="F:DNA-binding transcription factor activity"/>
    <property type="evidence" value="ECO:0007669"/>
    <property type="project" value="InterPro"/>
</dbReference>
<dbReference type="InterPro" id="IPR037923">
    <property type="entry name" value="HTH-like"/>
</dbReference>
<dbReference type="Proteomes" id="UP000007392">
    <property type="component" value="Chromosome"/>
</dbReference>
<dbReference type="InterPro" id="IPR014710">
    <property type="entry name" value="RmlC-like_jellyroll"/>
</dbReference>
<dbReference type="KEGG" id="pmw:B2K_32350"/>
<dbReference type="GO" id="GO:0043565">
    <property type="term" value="F:sequence-specific DNA binding"/>
    <property type="evidence" value="ECO:0007669"/>
    <property type="project" value="InterPro"/>
</dbReference>
<evidence type="ECO:0000313" key="7">
    <source>
        <dbReference type="EMBL" id="AFH65345.1"/>
    </source>
</evidence>
<evidence type="ECO:0000256" key="1">
    <source>
        <dbReference type="ARBA" id="ARBA00022490"/>
    </source>
</evidence>
<dbReference type="PANTHER" id="PTHR46796">
    <property type="entry name" value="HTH-TYPE TRANSCRIPTIONAL ACTIVATOR RHAS-RELATED"/>
    <property type="match status" value="1"/>
</dbReference>
<dbReference type="Pfam" id="PF07883">
    <property type="entry name" value="Cupin_2"/>
    <property type="match status" value="1"/>
</dbReference>
<dbReference type="PATRIC" id="fig|997761.3.peg.6495"/>
<keyword evidence="1" id="KW-0963">Cytoplasm</keyword>
<dbReference type="Gene3D" id="1.10.10.60">
    <property type="entry name" value="Homeodomain-like"/>
    <property type="match status" value="2"/>
</dbReference>
<feature type="domain" description="HTH araC/xylS-type" evidence="6">
    <location>
        <begin position="216"/>
        <end position="314"/>
    </location>
</feature>
<dbReference type="InterPro" id="IPR050204">
    <property type="entry name" value="AraC_XylS_family_regulators"/>
</dbReference>
<gene>
    <name evidence="7" type="ORF">B2K_32350</name>
</gene>
<name>I0BSJ8_9BACL</name>
<dbReference type="InterPro" id="IPR013096">
    <property type="entry name" value="Cupin_2"/>
</dbReference>
<dbReference type="PANTHER" id="PTHR46796:SF13">
    <property type="entry name" value="HTH-TYPE TRANSCRIPTIONAL ACTIVATOR RHAS"/>
    <property type="match status" value="1"/>
</dbReference>
<evidence type="ECO:0000256" key="5">
    <source>
        <dbReference type="ARBA" id="ARBA00023163"/>
    </source>
</evidence>
<proteinExistence type="predicted"/>